<dbReference type="Proteomes" id="UP000256970">
    <property type="component" value="Unassembled WGS sequence"/>
</dbReference>
<dbReference type="AlphaFoldDB" id="A0A383WCS5"/>
<dbReference type="PANTHER" id="PTHR11224:SF10">
    <property type="entry name" value="IP09428P-RELATED"/>
    <property type="match status" value="1"/>
</dbReference>
<sequence>MQLASGLRRSLNVPYSCQQHALHPFNAAAAQQHATSCAALAASIAKRKRDGAIECGICYEKVLGKADVSSRRFGLMACEHSFCLGCIRSWRSTAEVDKVTALRTCPICRTPTHFITPSGKWPDTAADKEAIVSAYKAAMGQRDCSHFDFGEGSCPFGTSCFYRHAYKDGRLEEVQLRRAANDEGQVRVLGPVQLSSFLEASLTAQRAFSSAAPQRQQQQQQQQGRGREQRQQQQEPGAGGSSSRSSSSSDAAAAVELAAAESAPLAAAEEQGTEQPGVAEQHQRAGHADAADEQELQQGLADMHV</sequence>
<feature type="domain" description="RING-type" evidence="7">
    <location>
        <begin position="55"/>
        <end position="109"/>
    </location>
</feature>
<protein>
    <recommendedName>
        <fullName evidence="11">RING-type E3 ubiquitin transferase</fullName>
    </recommendedName>
</protein>
<evidence type="ECO:0000313" key="10">
    <source>
        <dbReference type="Proteomes" id="UP000256970"/>
    </source>
</evidence>
<dbReference type="CDD" id="cd16521">
    <property type="entry name" value="RING-HC_MKRN"/>
    <property type="match status" value="1"/>
</dbReference>
<keyword evidence="3 5" id="KW-0863">Zinc-finger</keyword>
<evidence type="ECO:0000256" key="2">
    <source>
        <dbReference type="ARBA" id="ARBA00022723"/>
    </source>
</evidence>
<evidence type="ECO:0000256" key="1">
    <source>
        <dbReference type="ARBA" id="ARBA00022679"/>
    </source>
</evidence>
<dbReference type="GO" id="GO:0061630">
    <property type="term" value="F:ubiquitin protein ligase activity"/>
    <property type="evidence" value="ECO:0007669"/>
    <property type="project" value="InterPro"/>
</dbReference>
<dbReference type="Gene3D" id="3.30.40.10">
    <property type="entry name" value="Zinc/RING finger domain, C3HC4 (zinc finger)"/>
    <property type="match status" value="1"/>
</dbReference>
<dbReference type="InterPro" id="IPR001841">
    <property type="entry name" value="Znf_RING"/>
</dbReference>
<dbReference type="EMBL" id="FNXT01001223">
    <property type="protein sequence ID" value="SZX75033.1"/>
    <property type="molecule type" value="Genomic_DNA"/>
</dbReference>
<feature type="compositionally biased region" description="Low complexity" evidence="6">
    <location>
        <begin position="231"/>
        <end position="270"/>
    </location>
</feature>
<dbReference type="GO" id="GO:0000209">
    <property type="term" value="P:protein polyubiquitination"/>
    <property type="evidence" value="ECO:0007669"/>
    <property type="project" value="InterPro"/>
</dbReference>
<evidence type="ECO:0000313" key="9">
    <source>
        <dbReference type="EMBL" id="SZX75033.1"/>
    </source>
</evidence>
<feature type="zinc finger region" description="C3H1-type" evidence="5">
    <location>
        <begin position="138"/>
        <end position="167"/>
    </location>
</feature>
<evidence type="ECO:0000259" key="8">
    <source>
        <dbReference type="PROSITE" id="PS50103"/>
    </source>
</evidence>
<gene>
    <name evidence="9" type="ORF">BQ4739_LOCUS15344</name>
</gene>
<dbReference type="SUPFAM" id="SSF57850">
    <property type="entry name" value="RING/U-box"/>
    <property type="match status" value="1"/>
</dbReference>
<evidence type="ECO:0000256" key="5">
    <source>
        <dbReference type="PROSITE-ProRule" id="PRU00723"/>
    </source>
</evidence>
<name>A0A383WCS5_TETOB</name>
<evidence type="ECO:0000259" key="7">
    <source>
        <dbReference type="PROSITE" id="PS50089"/>
    </source>
</evidence>
<dbReference type="InterPro" id="IPR013083">
    <property type="entry name" value="Znf_RING/FYVE/PHD"/>
</dbReference>
<dbReference type="InterPro" id="IPR045072">
    <property type="entry name" value="MKRN-like"/>
</dbReference>
<keyword evidence="4 5" id="KW-0862">Zinc</keyword>
<keyword evidence="2 5" id="KW-0479">Metal-binding</keyword>
<proteinExistence type="predicted"/>
<reference evidence="9 10" key="1">
    <citation type="submission" date="2016-10" db="EMBL/GenBank/DDBJ databases">
        <authorList>
            <person name="Cai Z."/>
        </authorList>
    </citation>
    <scope>NUCLEOTIDE SEQUENCE [LARGE SCALE GENOMIC DNA]</scope>
</reference>
<dbReference type="InterPro" id="IPR017907">
    <property type="entry name" value="Znf_RING_CS"/>
</dbReference>
<dbReference type="SMART" id="SM00184">
    <property type="entry name" value="RING"/>
    <property type="match status" value="1"/>
</dbReference>
<evidence type="ECO:0000256" key="3">
    <source>
        <dbReference type="ARBA" id="ARBA00022771"/>
    </source>
</evidence>
<feature type="compositionally biased region" description="Basic and acidic residues" evidence="6">
    <location>
        <begin position="281"/>
        <end position="290"/>
    </location>
</feature>
<organism evidence="9 10">
    <name type="scientific">Tetradesmus obliquus</name>
    <name type="common">Green alga</name>
    <name type="synonym">Acutodesmus obliquus</name>
    <dbReference type="NCBI Taxonomy" id="3088"/>
    <lineage>
        <taxon>Eukaryota</taxon>
        <taxon>Viridiplantae</taxon>
        <taxon>Chlorophyta</taxon>
        <taxon>core chlorophytes</taxon>
        <taxon>Chlorophyceae</taxon>
        <taxon>CS clade</taxon>
        <taxon>Sphaeropleales</taxon>
        <taxon>Scenedesmaceae</taxon>
        <taxon>Tetradesmus</taxon>
    </lineage>
</organism>
<dbReference type="PROSITE" id="PS00518">
    <property type="entry name" value="ZF_RING_1"/>
    <property type="match status" value="1"/>
</dbReference>
<dbReference type="Pfam" id="PF14634">
    <property type="entry name" value="zf-RING_5"/>
    <property type="match status" value="1"/>
</dbReference>
<feature type="region of interest" description="Disordered" evidence="6">
    <location>
        <begin position="208"/>
        <end position="305"/>
    </location>
</feature>
<accession>A0A383WCS5</accession>
<feature type="compositionally biased region" description="Low complexity" evidence="6">
    <location>
        <begin position="208"/>
        <end position="224"/>
    </location>
</feature>
<dbReference type="InterPro" id="IPR000571">
    <property type="entry name" value="Znf_CCCH"/>
</dbReference>
<evidence type="ECO:0000256" key="4">
    <source>
        <dbReference type="ARBA" id="ARBA00022833"/>
    </source>
</evidence>
<feature type="domain" description="C3H1-type" evidence="8">
    <location>
        <begin position="138"/>
        <end position="167"/>
    </location>
</feature>
<evidence type="ECO:0000256" key="6">
    <source>
        <dbReference type="SAM" id="MobiDB-lite"/>
    </source>
</evidence>
<evidence type="ECO:0008006" key="11">
    <source>
        <dbReference type="Google" id="ProtNLM"/>
    </source>
</evidence>
<dbReference type="GO" id="GO:0008270">
    <property type="term" value="F:zinc ion binding"/>
    <property type="evidence" value="ECO:0007669"/>
    <property type="project" value="UniProtKB-KW"/>
</dbReference>
<dbReference type="PROSITE" id="PS50089">
    <property type="entry name" value="ZF_RING_2"/>
    <property type="match status" value="1"/>
</dbReference>
<keyword evidence="1" id="KW-0808">Transferase</keyword>
<keyword evidence="10" id="KW-1185">Reference proteome</keyword>
<dbReference type="STRING" id="3088.A0A383WCS5"/>
<dbReference type="PANTHER" id="PTHR11224">
    <property type="entry name" value="MAKORIN-RELATED"/>
    <property type="match status" value="1"/>
</dbReference>
<dbReference type="PROSITE" id="PS50103">
    <property type="entry name" value="ZF_C3H1"/>
    <property type="match status" value="1"/>
</dbReference>